<organism evidence="4 5">
    <name type="scientific">Hymenolepis diminuta</name>
    <name type="common">Rat tapeworm</name>
    <dbReference type="NCBI Taxonomy" id="6216"/>
    <lineage>
        <taxon>Eukaryota</taxon>
        <taxon>Metazoa</taxon>
        <taxon>Spiralia</taxon>
        <taxon>Lophotrochozoa</taxon>
        <taxon>Platyhelminthes</taxon>
        <taxon>Cestoda</taxon>
        <taxon>Eucestoda</taxon>
        <taxon>Cyclophyllidea</taxon>
        <taxon>Hymenolepididae</taxon>
        <taxon>Hymenolepis</taxon>
    </lineage>
</organism>
<gene>
    <name evidence="4" type="ORF">WMSIL1_LOCUS6547</name>
</gene>
<proteinExistence type="predicted"/>
<dbReference type="InterPro" id="IPR009045">
    <property type="entry name" value="Zn_M74/Hedgehog-like"/>
</dbReference>
<dbReference type="GO" id="GO:0010468">
    <property type="term" value="P:regulation of gene expression"/>
    <property type="evidence" value="ECO:0007669"/>
    <property type="project" value="TreeGrafter"/>
</dbReference>
<dbReference type="InterPro" id="IPR001767">
    <property type="entry name" value="Hedgehog_Hint"/>
</dbReference>
<dbReference type="InterPro" id="IPR000320">
    <property type="entry name" value="Hedgehog_signalling_dom"/>
</dbReference>
<dbReference type="GO" id="GO:0007267">
    <property type="term" value="P:cell-cell signaling"/>
    <property type="evidence" value="ECO:0007669"/>
    <property type="project" value="InterPro"/>
</dbReference>
<dbReference type="GO" id="GO:0007224">
    <property type="term" value="P:smoothened signaling pathway"/>
    <property type="evidence" value="ECO:0007669"/>
    <property type="project" value="TreeGrafter"/>
</dbReference>
<dbReference type="GO" id="GO:0005113">
    <property type="term" value="F:patched binding"/>
    <property type="evidence" value="ECO:0007669"/>
    <property type="project" value="TreeGrafter"/>
</dbReference>
<dbReference type="GO" id="GO:0001708">
    <property type="term" value="P:cell fate specification"/>
    <property type="evidence" value="ECO:0007669"/>
    <property type="project" value="TreeGrafter"/>
</dbReference>
<reference evidence="4 5" key="1">
    <citation type="submission" date="2019-07" db="EMBL/GenBank/DDBJ databases">
        <authorList>
            <person name="Jastrzebski P J."/>
            <person name="Paukszto L."/>
            <person name="Jastrzebski P J."/>
        </authorList>
    </citation>
    <scope>NUCLEOTIDE SEQUENCE [LARGE SCALE GENOMIC DNA]</scope>
    <source>
        <strain evidence="4 5">WMS-il1</strain>
    </source>
</reference>
<evidence type="ECO:0000256" key="2">
    <source>
        <dbReference type="SAM" id="SignalP"/>
    </source>
</evidence>
<dbReference type="EMBL" id="CABIJS010000222">
    <property type="protein sequence ID" value="VUZ46853.1"/>
    <property type="molecule type" value="Genomic_DNA"/>
</dbReference>
<name>A0A564YJS4_HYMDI</name>
<dbReference type="GO" id="GO:0005615">
    <property type="term" value="C:extracellular space"/>
    <property type="evidence" value="ECO:0007669"/>
    <property type="project" value="TreeGrafter"/>
</dbReference>
<evidence type="ECO:0000313" key="5">
    <source>
        <dbReference type="Proteomes" id="UP000321570"/>
    </source>
</evidence>
<evidence type="ECO:0000256" key="1">
    <source>
        <dbReference type="SAM" id="MobiDB-lite"/>
    </source>
</evidence>
<dbReference type="Pfam" id="PF01085">
    <property type="entry name" value="HH_signal"/>
    <property type="match status" value="2"/>
</dbReference>
<evidence type="ECO:0000313" key="4">
    <source>
        <dbReference type="EMBL" id="VUZ46853.1"/>
    </source>
</evidence>
<dbReference type="CDD" id="cd00081">
    <property type="entry name" value="Hint"/>
    <property type="match status" value="1"/>
</dbReference>
<keyword evidence="5" id="KW-1185">Reference proteome</keyword>
<dbReference type="Pfam" id="PF01079">
    <property type="entry name" value="Hint"/>
    <property type="match status" value="1"/>
</dbReference>
<accession>A0A564YJS4</accession>
<dbReference type="Proteomes" id="UP000321570">
    <property type="component" value="Unassembled WGS sequence"/>
</dbReference>
<dbReference type="SUPFAM" id="SSF51294">
    <property type="entry name" value="Hedgehog/intein (Hint) domain"/>
    <property type="match status" value="1"/>
</dbReference>
<dbReference type="PANTHER" id="PTHR11889:SF31">
    <property type="entry name" value="PROTEIN HEDGEHOG"/>
    <property type="match status" value="1"/>
</dbReference>
<dbReference type="GO" id="GO:0005509">
    <property type="term" value="F:calcium ion binding"/>
    <property type="evidence" value="ECO:0007669"/>
    <property type="project" value="TreeGrafter"/>
</dbReference>
<keyword evidence="2" id="KW-0732">Signal</keyword>
<feature type="chain" id="PRO_5021983991" description="Hint domain-containing protein" evidence="2">
    <location>
        <begin position="23"/>
        <end position="527"/>
    </location>
</feature>
<dbReference type="InterPro" id="IPR003587">
    <property type="entry name" value="Hint_dom_N"/>
</dbReference>
<dbReference type="InterPro" id="IPR036844">
    <property type="entry name" value="Hint_dom_sf"/>
</dbReference>
<evidence type="ECO:0000259" key="3">
    <source>
        <dbReference type="SMART" id="SM00306"/>
    </source>
</evidence>
<dbReference type="GO" id="GO:0016540">
    <property type="term" value="P:protein autoprocessing"/>
    <property type="evidence" value="ECO:0007669"/>
    <property type="project" value="InterPro"/>
</dbReference>
<feature type="domain" description="Hint" evidence="3">
    <location>
        <begin position="319"/>
        <end position="425"/>
    </location>
</feature>
<sequence length="527" mass="60145">MILSFKFIAILLFLFRIDLVRACIKTSTYYRSQYRSQTHVFVPEEYRPMRPERSLEASGPLETQDFLASIPTTRLVRVDAPNVQFASEEARWMTKGCRDRLQKLVSLIQSTWPNNDVGLRILDGWIKPPPNLQRLPKTVTKRDSSGRFKQTLHMTVPEELMEPGKQNQPPNPPRYYPNGNGLGIKVANSGSRVLMQRPRQNRSTSAELPSGTHNPRLYPISQDHQWYGQDPNVMGFDNLRRQFKEYPVMMEEFHYAGRALDMILVDTKISASSRQNSVYPGKLAQLAYYGALFDWCYFARQGHVHCSVKPDSIITSQWFGCFPGSAQAISSTGTPIFLSDLQIGDSIMTLDPLTFKLYPTKVGGFLHRDEHQYSPWIEITYLRDNNNTSSKLRLTANHLIHRWKGERSAVFAEQIRPGDEIACNLDRPKSLCRVESTRFVNSSLTETGVYAPLTGSGDMIIDGVYVSCYAHIRNEWLARLAIIPLYFKSAFIVQDSVETHSGVHPYVDVLYKVAQFLIPNQLFASFL</sequence>
<feature type="compositionally biased region" description="Polar residues" evidence="1">
    <location>
        <begin position="201"/>
        <end position="213"/>
    </location>
</feature>
<feature type="region of interest" description="Disordered" evidence="1">
    <location>
        <begin position="196"/>
        <end position="215"/>
    </location>
</feature>
<dbReference type="SUPFAM" id="SSF55166">
    <property type="entry name" value="Hedgehog/DD-peptidase"/>
    <property type="match status" value="2"/>
</dbReference>
<dbReference type="InterPro" id="IPR050387">
    <property type="entry name" value="Hedgehog_Signaling"/>
</dbReference>
<feature type="signal peptide" evidence="2">
    <location>
        <begin position="1"/>
        <end position="22"/>
    </location>
</feature>
<dbReference type="Gene3D" id="2.170.16.10">
    <property type="entry name" value="Hedgehog/Intein (Hint) domain"/>
    <property type="match status" value="1"/>
</dbReference>
<protein>
    <recommendedName>
        <fullName evidence="3">Hint domain-containing protein</fullName>
    </recommendedName>
</protein>
<dbReference type="SMART" id="SM00306">
    <property type="entry name" value="HintN"/>
    <property type="match status" value="1"/>
</dbReference>
<dbReference type="PANTHER" id="PTHR11889">
    <property type="entry name" value="HEDGEHOG"/>
    <property type="match status" value="1"/>
</dbReference>
<dbReference type="AlphaFoldDB" id="A0A564YJS4"/>
<dbReference type="Gene3D" id="3.30.1380.10">
    <property type="match status" value="2"/>
</dbReference>